<dbReference type="InterPro" id="IPR012349">
    <property type="entry name" value="Split_barrel_FMN-bd"/>
</dbReference>
<sequence>MDHVFGRSVDNHLKSPLELRGTEKPYDHWVDNKVIDHIDELAGRFIASSSLAILSTTRNDGVLDVTPRGDPAGFVNVIDKNLIAIPDRPGNNRMDTFENIFGNPNVGILFMIPGHRDTLRVSGKGAVVRDIKLGQQLSVNGRPSDLILLVHVERVLCHCPKAFIRGKVWQSQDWPDTSNVPTLAEMLKVHGAMPETVKEIADGCKEDAEENLY</sequence>
<dbReference type="Pfam" id="PF01243">
    <property type="entry name" value="PNPOx_N"/>
    <property type="match status" value="1"/>
</dbReference>
<evidence type="ECO:0000313" key="3">
    <source>
        <dbReference type="Proteomes" id="UP000051260"/>
    </source>
</evidence>
<gene>
    <name evidence="2" type="ORF">RUE5091_00151</name>
</gene>
<evidence type="ECO:0000259" key="1">
    <source>
        <dbReference type="Pfam" id="PF01243"/>
    </source>
</evidence>
<dbReference type="InterPro" id="IPR011576">
    <property type="entry name" value="Pyridox_Oxase_N"/>
</dbReference>
<organism evidence="2 3">
    <name type="scientific">Ruegeria denitrificans</name>
    <dbReference type="NCBI Taxonomy" id="1715692"/>
    <lineage>
        <taxon>Bacteria</taxon>
        <taxon>Pseudomonadati</taxon>
        <taxon>Pseudomonadota</taxon>
        <taxon>Alphaproteobacteria</taxon>
        <taxon>Rhodobacterales</taxon>
        <taxon>Roseobacteraceae</taxon>
        <taxon>Ruegeria</taxon>
    </lineage>
</organism>
<evidence type="ECO:0000313" key="2">
    <source>
        <dbReference type="EMBL" id="CUJ83828.1"/>
    </source>
</evidence>
<dbReference type="SUPFAM" id="SSF50475">
    <property type="entry name" value="FMN-binding split barrel"/>
    <property type="match status" value="1"/>
</dbReference>
<dbReference type="PANTHER" id="PTHR42815:SF2">
    <property type="entry name" value="FAD-BINDING, PUTATIVE (AFU_ORTHOLOGUE AFUA_6G07600)-RELATED"/>
    <property type="match status" value="1"/>
</dbReference>
<dbReference type="InterPro" id="IPR024029">
    <property type="entry name" value="Pyridox_Oxase_FMN-dep"/>
</dbReference>
<dbReference type="Gene3D" id="2.30.110.10">
    <property type="entry name" value="Electron Transport, Fmn-binding Protein, Chain A"/>
    <property type="match status" value="1"/>
</dbReference>
<dbReference type="EMBL" id="CYUD01000001">
    <property type="protein sequence ID" value="CUJ83828.1"/>
    <property type="molecule type" value="Genomic_DNA"/>
</dbReference>
<reference evidence="3" key="1">
    <citation type="submission" date="2015-09" db="EMBL/GenBank/DDBJ databases">
        <authorList>
            <person name="Rodrigo-Torres L."/>
            <person name="Arahal D.R."/>
        </authorList>
    </citation>
    <scope>NUCLEOTIDE SEQUENCE [LARGE SCALE GENOMIC DNA]</scope>
    <source>
        <strain evidence="3">CECT 5091</strain>
    </source>
</reference>
<dbReference type="PANTHER" id="PTHR42815">
    <property type="entry name" value="FAD-BINDING, PUTATIVE (AFU_ORTHOLOGUE AFUA_6G07600)-RELATED"/>
    <property type="match status" value="1"/>
</dbReference>
<dbReference type="RefSeq" id="WP_165590734.1">
    <property type="nucleotide sequence ID" value="NZ_CYUD01000001.1"/>
</dbReference>
<dbReference type="STRING" id="1715692.RUE5091_00151"/>
<dbReference type="NCBIfam" id="TIGR04025">
    <property type="entry name" value="PPOX_FMN_DR2398"/>
    <property type="match status" value="1"/>
</dbReference>
<proteinExistence type="predicted"/>
<dbReference type="Proteomes" id="UP000051260">
    <property type="component" value="Unassembled WGS sequence"/>
</dbReference>
<dbReference type="AlphaFoldDB" id="A0A0P1I125"/>
<name>A0A0P1I125_9RHOB</name>
<feature type="domain" description="Pyridoxamine 5'-phosphate oxidase N-terminal" evidence="1">
    <location>
        <begin position="44"/>
        <end position="155"/>
    </location>
</feature>
<protein>
    <submittedName>
        <fullName evidence="2">Pyridoxamine 5'-phosphate oxidase, FMN-binding family</fullName>
    </submittedName>
</protein>
<accession>A0A0P1I125</accession>
<keyword evidence="3" id="KW-1185">Reference proteome</keyword>